<accession>A0A852YF90</accession>
<evidence type="ECO:0000313" key="1">
    <source>
        <dbReference type="EMBL" id="NYG99821.1"/>
    </source>
</evidence>
<dbReference type="EMBL" id="JACBZY010000001">
    <property type="protein sequence ID" value="NYG99821.1"/>
    <property type="molecule type" value="Genomic_DNA"/>
</dbReference>
<reference evidence="1 2" key="1">
    <citation type="submission" date="2020-07" db="EMBL/GenBank/DDBJ databases">
        <title>Sequencing the genomes of 1000 actinobacteria strains.</title>
        <authorList>
            <person name="Klenk H.-P."/>
        </authorList>
    </citation>
    <scope>NUCLEOTIDE SEQUENCE [LARGE SCALE GENOMIC DNA]</scope>
    <source>
        <strain evidence="1 2">DSM 23141</strain>
    </source>
</reference>
<dbReference type="RefSeq" id="WP_179568250.1">
    <property type="nucleotide sequence ID" value="NZ_JACBZY010000001.1"/>
</dbReference>
<protein>
    <submittedName>
        <fullName evidence="1">Uncharacterized protein</fullName>
    </submittedName>
</protein>
<dbReference type="InterPro" id="IPR059206">
    <property type="entry name" value="Sll1717-like"/>
</dbReference>
<evidence type="ECO:0000313" key="2">
    <source>
        <dbReference type="Proteomes" id="UP000553888"/>
    </source>
</evidence>
<sequence>MLQKLDFGKVDSESETDLDRRFVRTVDFDDFLQDHVWLALGAKGTGKSALFELFTKFEPTARQLAGSKLNGVRIGAGTGFGDLSEVATGDIQTLRDGQASFDHDKLWRLYIAVKAGLSLDPSWSIPRGPLKDLLSALGERRDFRVGPLLKELWELAVGNAPDQVTVSAQGATVEIRGGRRSLDVVTLLEDVNSALTSAGNKLWLLFDKIDEIWPADRAERQRALEGLLTASMSIRRTFPAIQPKILLRSDLWAELDFTNKDHLTDKKIELAWSSDQIATLLLKRAMSTQEVRDYCEQRVSALYGKTVEDVGPADREAGLLTIFPPTAYPGQNEARSMDWLVARVTDGRKTVLPRDAIVLASAARKIQLEQGEADLETLISRTSLREAFTTTSVTKFEAYLAEFPDLREHFRRFSGQTTAEFSRTELIQLMDGLTPNSDEMLERFFEIGLLTPNTGRVLTASSFEVPRLFRSGLGLVIRGRL</sequence>
<dbReference type="NCBIfam" id="NF047389">
    <property type="entry name" value="ATPase_Sll1717"/>
    <property type="match status" value="1"/>
</dbReference>
<keyword evidence="2" id="KW-1185">Reference proteome</keyword>
<dbReference type="Proteomes" id="UP000553888">
    <property type="component" value="Unassembled WGS sequence"/>
</dbReference>
<gene>
    <name evidence="1" type="ORF">BJ979_002447</name>
</gene>
<organism evidence="1 2">
    <name type="scientific">Schumannella luteola</name>
    <dbReference type="NCBI Taxonomy" id="472059"/>
    <lineage>
        <taxon>Bacteria</taxon>
        <taxon>Bacillati</taxon>
        <taxon>Actinomycetota</taxon>
        <taxon>Actinomycetes</taxon>
        <taxon>Micrococcales</taxon>
        <taxon>Microbacteriaceae</taxon>
        <taxon>Schumannella</taxon>
    </lineage>
</organism>
<dbReference type="AlphaFoldDB" id="A0A852YF90"/>
<name>A0A852YF90_9MICO</name>
<comment type="caution">
    <text evidence="1">The sequence shown here is derived from an EMBL/GenBank/DDBJ whole genome shotgun (WGS) entry which is preliminary data.</text>
</comment>
<proteinExistence type="predicted"/>